<name>A0A3R9KGZ3_STRMT</name>
<evidence type="ECO:0000313" key="5">
    <source>
        <dbReference type="EMBL" id="RSJ04755.1"/>
    </source>
</evidence>
<dbReference type="CDD" id="cd05568">
    <property type="entry name" value="PTS_IIB_bgl_like"/>
    <property type="match status" value="1"/>
</dbReference>
<dbReference type="GO" id="GO:0006355">
    <property type="term" value="P:regulation of DNA-templated transcription"/>
    <property type="evidence" value="ECO:0007669"/>
    <property type="project" value="InterPro"/>
</dbReference>
<keyword evidence="1" id="KW-0805">Transcription regulation</keyword>
<accession>A0A3R9KGZ3</accession>
<evidence type="ECO:0000256" key="1">
    <source>
        <dbReference type="ARBA" id="ARBA00023015"/>
    </source>
</evidence>
<dbReference type="PANTHER" id="PTHR30185">
    <property type="entry name" value="CRYPTIC BETA-GLUCOSIDE BGL OPERON ANTITERMINATOR"/>
    <property type="match status" value="1"/>
</dbReference>
<dbReference type="SUPFAM" id="SSF55804">
    <property type="entry name" value="Phoshotransferase/anion transport protein"/>
    <property type="match status" value="1"/>
</dbReference>
<keyword evidence="2" id="KW-0804">Transcription</keyword>
<dbReference type="EMBL" id="RJOF01000002">
    <property type="protein sequence ID" value="RSJ04755.1"/>
    <property type="molecule type" value="Genomic_DNA"/>
</dbReference>
<dbReference type="Gene3D" id="1.10.10.10">
    <property type="entry name" value="Winged helix-like DNA-binding domain superfamily/Winged helix DNA-binding domain"/>
    <property type="match status" value="2"/>
</dbReference>
<dbReference type="InterPro" id="IPR036390">
    <property type="entry name" value="WH_DNA-bd_sf"/>
</dbReference>
<dbReference type="PROSITE" id="PS51372">
    <property type="entry name" value="PRD_2"/>
    <property type="match status" value="1"/>
</dbReference>
<dbReference type="InterPro" id="IPR016152">
    <property type="entry name" value="PTrfase/Anion_transptr"/>
</dbReference>
<dbReference type="AlphaFoldDB" id="A0A3R9KGZ3"/>
<evidence type="ECO:0000259" key="3">
    <source>
        <dbReference type="PROSITE" id="PS51094"/>
    </source>
</evidence>
<dbReference type="PROSITE" id="PS51094">
    <property type="entry name" value="PTS_EIIA_TYPE_2"/>
    <property type="match status" value="1"/>
</dbReference>
<dbReference type="InterPro" id="IPR011608">
    <property type="entry name" value="PRD"/>
</dbReference>
<dbReference type="InterPro" id="IPR002178">
    <property type="entry name" value="PTS_EIIA_type-2_dom"/>
</dbReference>
<evidence type="ECO:0000259" key="4">
    <source>
        <dbReference type="PROSITE" id="PS51372"/>
    </source>
</evidence>
<dbReference type="RefSeq" id="WP_125453693.1">
    <property type="nucleotide sequence ID" value="NZ_RJOF01000002.1"/>
</dbReference>
<feature type="domain" description="PTS EIIA type-2" evidence="3">
    <location>
        <begin position="491"/>
        <end position="641"/>
    </location>
</feature>
<dbReference type="Proteomes" id="UP000268311">
    <property type="component" value="Unassembled WGS sequence"/>
</dbReference>
<dbReference type="SUPFAM" id="SSF46785">
    <property type="entry name" value="Winged helix' DNA-binding domain"/>
    <property type="match status" value="1"/>
</dbReference>
<dbReference type="PANTHER" id="PTHR30185:SF18">
    <property type="entry name" value="TRANSCRIPTIONAL REGULATOR MTLR"/>
    <property type="match status" value="1"/>
</dbReference>
<sequence>MLLTKREEQLLKAFLHVGKLSMQDMTEILQVSSRTIYRTLSDLTDSIEQYGIEIAKRGKYYILTGELDDLPTELEVLVEYSPQERQELITYRLLTENGFVTNEALQECMKVSNVTIIQDISDIDKRLLDFDLKIERQKGYRISGDSVSKRRFLAILLTNCISVADFSTGNFGSFDIIEADRTRLANQIVNKQLSGFPDMDARMKMFFAILLSLIGQEQNIENLPNTSKQALEISQKIFQAYSKQTEQFYSIQEIIYFASILDELIIKRQENPLFTEKFDGEFFYNISNLIDTVSMYTKIDFFKDKVLFNFLFHHIRLSLGVPILFQGENLPESVQLLVERNKFLYTVISLLVNDIFPKYLHTEYEYGMITLHFISSLGRSPEIYPVRILLLTDERRVTRDLLVSKIKSVAPFVECIDIQSLVDYHSIDLSQYDYILSTKPLPNQEIDVISSFPTVKELLELQERLQYVQAHRTIVARDAIAPEKSYDLQDYLISSSQLLSQFELVQLENNQSFEHTVEQIIQYQKNVSDRNYLTRKLLSHFQNSPMAIPNTGLVLLHSQSSKVTTNSFTMFELKLPISALSMKREKEEVKRCLLMLMSKEASEEVRDLMTAISQSIIENHLYTEIYKTGNQSIIYQMLNTIFNEKIKKLEN</sequence>
<dbReference type="InterPro" id="IPR050661">
    <property type="entry name" value="BglG_antiterminators"/>
</dbReference>
<organism evidence="5 6">
    <name type="scientific">Streptococcus mitis</name>
    <dbReference type="NCBI Taxonomy" id="28037"/>
    <lineage>
        <taxon>Bacteria</taxon>
        <taxon>Bacillati</taxon>
        <taxon>Bacillota</taxon>
        <taxon>Bacilli</taxon>
        <taxon>Lactobacillales</taxon>
        <taxon>Streptococcaceae</taxon>
        <taxon>Streptococcus</taxon>
        <taxon>Streptococcus mitis group</taxon>
    </lineage>
</organism>
<dbReference type="Gene3D" id="3.40.930.10">
    <property type="entry name" value="Mannitol-specific EII, Chain A"/>
    <property type="match status" value="1"/>
</dbReference>
<reference evidence="5 6" key="1">
    <citation type="submission" date="2018-11" db="EMBL/GenBank/DDBJ databases">
        <title>Species Designations Belie Phenotypic and Genotypic Heterogeneity in Oral Streptococci.</title>
        <authorList>
            <person name="Velsko I."/>
        </authorList>
    </citation>
    <scope>NUCLEOTIDE SEQUENCE [LARGE SCALE GENOMIC DNA]</scope>
    <source>
        <strain evidence="5 6">BCC33</strain>
    </source>
</reference>
<dbReference type="InterPro" id="IPR036388">
    <property type="entry name" value="WH-like_DNA-bd_sf"/>
</dbReference>
<proteinExistence type="predicted"/>
<dbReference type="Pfam" id="PF05043">
    <property type="entry name" value="Mga"/>
    <property type="match status" value="2"/>
</dbReference>
<evidence type="ECO:0000256" key="2">
    <source>
        <dbReference type="ARBA" id="ARBA00023163"/>
    </source>
</evidence>
<comment type="caution">
    <text evidence="5">The sequence shown here is derived from an EMBL/GenBank/DDBJ whole genome shotgun (WGS) entry which is preliminary data.</text>
</comment>
<protein>
    <submittedName>
        <fullName evidence="5">Transcriptional regulator MtlR</fullName>
    </submittedName>
</protein>
<feature type="domain" description="PRD" evidence="4">
    <location>
        <begin position="277"/>
        <end position="383"/>
    </location>
</feature>
<gene>
    <name evidence="5" type="primary">mtlR</name>
    <name evidence="5" type="ORF">D8838_03795</name>
</gene>
<dbReference type="Pfam" id="PF00359">
    <property type="entry name" value="PTS_EIIA_2"/>
    <property type="match status" value="1"/>
</dbReference>
<dbReference type="InterPro" id="IPR007737">
    <property type="entry name" value="Mga_HTH"/>
</dbReference>
<evidence type="ECO:0000313" key="6">
    <source>
        <dbReference type="Proteomes" id="UP000268311"/>
    </source>
</evidence>